<dbReference type="InterPro" id="IPR037066">
    <property type="entry name" value="Plug_dom_sf"/>
</dbReference>
<evidence type="ECO:0000256" key="3">
    <source>
        <dbReference type="ARBA" id="ARBA00022452"/>
    </source>
</evidence>
<keyword evidence="5 12" id="KW-0732">Signal</keyword>
<dbReference type="RefSeq" id="WP_317516349.1">
    <property type="nucleotide sequence ID" value="NZ_JAPTHD010000002.1"/>
</dbReference>
<feature type="domain" description="TonB-dependent receptor plug" evidence="14">
    <location>
        <begin position="52"/>
        <end position="158"/>
    </location>
</feature>
<dbReference type="InterPro" id="IPR039426">
    <property type="entry name" value="TonB-dep_rcpt-like"/>
</dbReference>
<evidence type="ECO:0000256" key="12">
    <source>
        <dbReference type="SAM" id="SignalP"/>
    </source>
</evidence>
<dbReference type="Pfam" id="PF00593">
    <property type="entry name" value="TonB_dep_Rec_b-barrel"/>
    <property type="match status" value="1"/>
</dbReference>
<dbReference type="EMBL" id="JAPTHD010000002">
    <property type="protein sequence ID" value="MDV5823357.1"/>
    <property type="molecule type" value="Genomic_DNA"/>
</dbReference>
<keyword evidence="2 10" id="KW-0813">Transport</keyword>
<keyword evidence="4 10" id="KW-0812">Transmembrane</keyword>
<organism evidence="15 16">
    <name type="scientific">Sphingobium naphthae</name>
    <dbReference type="NCBI Taxonomy" id="1886786"/>
    <lineage>
        <taxon>Bacteria</taxon>
        <taxon>Pseudomonadati</taxon>
        <taxon>Pseudomonadota</taxon>
        <taxon>Alphaproteobacteria</taxon>
        <taxon>Sphingomonadales</taxon>
        <taxon>Sphingomonadaceae</taxon>
        <taxon>Sphingobium</taxon>
    </lineage>
</organism>
<keyword evidence="7 10" id="KW-0472">Membrane</keyword>
<name>A0ABU3ZV07_9SPHN</name>
<evidence type="ECO:0000256" key="8">
    <source>
        <dbReference type="ARBA" id="ARBA00023170"/>
    </source>
</evidence>
<reference evidence="16" key="1">
    <citation type="journal article" date="2022" name="J Environ Chem Eng">
        <title>Biodegradation of petroleum oil using a constructed nonpathogenic and heavy metal-tolerant bacterial consortium isolated from marine sponges.</title>
        <authorList>
            <person name="Dechsakulwatana C."/>
            <person name="Rungsihiranrut A."/>
            <person name="Muangchinda C."/>
            <person name="Ningthoujam R."/>
            <person name="Klankeo P."/>
            <person name="Pinyakong O."/>
        </authorList>
    </citation>
    <scope>NUCLEOTIDE SEQUENCE [LARGE SCALE GENOMIC DNA]</scope>
    <source>
        <strain evidence="16">MO2-4</strain>
    </source>
</reference>
<evidence type="ECO:0000256" key="9">
    <source>
        <dbReference type="ARBA" id="ARBA00023237"/>
    </source>
</evidence>
<gene>
    <name evidence="15" type="ORF">O0R41_07075</name>
</gene>
<evidence type="ECO:0000313" key="16">
    <source>
        <dbReference type="Proteomes" id="UP001185984"/>
    </source>
</evidence>
<dbReference type="InterPro" id="IPR036942">
    <property type="entry name" value="Beta-barrel_TonB_sf"/>
</dbReference>
<evidence type="ECO:0000256" key="1">
    <source>
        <dbReference type="ARBA" id="ARBA00004571"/>
    </source>
</evidence>
<keyword evidence="9 10" id="KW-0998">Cell outer membrane</keyword>
<evidence type="ECO:0000256" key="4">
    <source>
        <dbReference type="ARBA" id="ARBA00022692"/>
    </source>
</evidence>
<keyword evidence="6 11" id="KW-0798">TonB box</keyword>
<accession>A0ABU3ZV07</accession>
<dbReference type="SUPFAM" id="SSF56935">
    <property type="entry name" value="Porins"/>
    <property type="match status" value="1"/>
</dbReference>
<dbReference type="PANTHER" id="PTHR30069">
    <property type="entry name" value="TONB-DEPENDENT OUTER MEMBRANE RECEPTOR"/>
    <property type="match status" value="1"/>
</dbReference>
<evidence type="ECO:0000256" key="2">
    <source>
        <dbReference type="ARBA" id="ARBA00022448"/>
    </source>
</evidence>
<dbReference type="InterPro" id="IPR012910">
    <property type="entry name" value="Plug_dom"/>
</dbReference>
<evidence type="ECO:0000256" key="6">
    <source>
        <dbReference type="ARBA" id="ARBA00023077"/>
    </source>
</evidence>
<keyword evidence="3 10" id="KW-1134">Transmembrane beta strand</keyword>
<evidence type="ECO:0000259" key="14">
    <source>
        <dbReference type="Pfam" id="PF07715"/>
    </source>
</evidence>
<evidence type="ECO:0000259" key="13">
    <source>
        <dbReference type="Pfam" id="PF00593"/>
    </source>
</evidence>
<dbReference type="Gene3D" id="2.40.170.20">
    <property type="entry name" value="TonB-dependent receptor, beta-barrel domain"/>
    <property type="match status" value="1"/>
</dbReference>
<comment type="similarity">
    <text evidence="10 11">Belongs to the TonB-dependent receptor family.</text>
</comment>
<dbReference type="Proteomes" id="UP001185984">
    <property type="component" value="Unassembled WGS sequence"/>
</dbReference>
<comment type="subcellular location">
    <subcellularLocation>
        <location evidence="1 10">Cell outer membrane</location>
        <topology evidence="1 10">Multi-pass membrane protein</topology>
    </subcellularLocation>
</comment>
<evidence type="ECO:0000256" key="5">
    <source>
        <dbReference type="ARBA" id="ARBA00022729"/>
    </source>
</evidence>
<protein>
    <submittedName>
        <fullName evidence="15">TonB-dependent receptor</fullName>
    </submittedName>
</protein>
<evidence type="ECO:0000256" key="7">
    <source>
        <dbReference type="ARBA" id="ARBA00023136"/>
    </source>
</evidence>
<comment type="caution">
    <text evidence="15">The sequence shown here is derived from an EMBL/GenBank/DDBJ whole genome shotgun (WGS) entry which is preliminary data.</text>
</comment>
<keyword evidence="16" id="KW-1185">Reference proteome</keyword>
<dbReference type="Pfam" id="PF07715">
    <property type="entry name" value="Plug"/>
    <property type="match status" value="1"/>
</dbReference>
<proteinExistence type="inferred from homology"/>
<evidence type="ECO:0000256" key="10">
    <source>
        <dbReference type="PROSITE-ProRule" id="PRU01360"/>
    </source>
</evidence>
<dbReference type="PANTHER" id="PTHR30069:SF29">
    <property type="entry name" value="HEMOGLOBIN AND HEMOGLOBIN-HAPTOGLOBIN-BINDING PROTEIN 1-RELATED"/>
    <property type="match status" value="1"/>
</dbReference>
<dbReference type="PROSITE" id="PS52016">
    <property type="entry name" value="TONB_DEPENDENT_REC_3"/>
    <property type="match status" value="1"/>
</dbReference>
<evidence type="ECO:0000256" key="11">
    <source>
        <dbReference type="RuleBase" id="RU003357"/>
    </source>
</evidence>
<dbReference type="Gene3D" id="2.170.130.10">
    <property type="entry name" value="TonB-dependent receptor, plug domain"/>
    <property type="match status" value="1"/>
</dbReference>
<feature type="chain" id="PRO_5045804310" evidence="12">
    <location>
        <begin position="23"/>
        <end position="818"/>
    </location>
</feature>
<feature type="domain" description="TonB-dependent receptor-like beta-barrel" evidence="13">
    <location>
        <begin position="254"/>
        <end position="782"/>
    </location>
</feature>
<sequence>MKKLLMCSAAMVVAAMPALVHAQSTGSQDFEDAIVVTGARADESMAGVTIPDTPKAKVTIEQELIARQRPGQAINETLNLVPGVSFSNQDPWGSLGGSFTIRGFSADRVSQTIDGIPLNDSGNYALYTNQQLDPEVIESATVSLGSTDVDSPTASAAGGTINIRSLTPSDEMGAMFSASYGNIAARGNDDDRAYHRVFGLFQTGVFTSIGTKAWFSASRGVNDSTFVNYGGVDKQQYNGKVYQPLGSNGDFISIAGHYNQNRNTFNGSTYTTSSFPGTAESRFYETPSCTTDTAEAGVTDIANSCGSAFERRYNPSNTGNVRINSRFTLAQGLTLTVDPSFQYTKANGGGTSYGYEGTNADGYSGGYYTSDSRNTATSSSTQYYYFGGVDLNGDGDTQDFVRILSPSQTETKRYGVIANLGYEIDPNNRVRLSYTFDRARHRQTGEAGYLTLSGDPVDVFPVNDPITDADGNVIQKRNRLSYATLNQIAGEYRGSFADDSIVLLAGARAPFFTRDLNQYCVTTDASGNVACPATQAGIDALLAANPSYAAPQSRKITYSKLLPNLGVTYKFNDKASLFTSYAKNLSVPGTDALYGALYFDEDSSSGQPKPETSDAFDLGFRYQSGIIQAQLSGWYTRYNNRLASAYDADCDCTVTRNLGRVDKYGIDGSVAVRPVKDLMFYVFGSYLKSEIKDDIQTSATAYAATAGKREAGAPTYTFGGRIQGTLGPVDLGLQVKRTGERYVNDINTVKLPGYTLVDLDARFSLAQFGLEKTFFQLNVTNLFDKVYIGYSGTSLTGTSGTAYLGAPRAISGSMVVAF</sequence>
<feature type="signal peptide" evidence="12">
    <location>
        <begin position="1"/>
        <end position="22"/>
    </location>
</feature>
<dbReference type="InterPro" id="IPR000531">
    <property type="entry name" value="Beta-barrel_TonB"/>
</dbReference>
<keyword evidence="8 15" id="KW-0675">Receptor</keyword>
<evidence type="ECO:0000313" key="15">
    <source>
        <dbReference type="EMBL" id="MDV5823357.1"/>
    </source>
</evidence>